<dbReference type="InterPro" id="IPR050374">
    <property type="entry name" value="RRT5_SRSF_SR"/>
</dbReference>
<dbReference type="SUPFAM" id="SSF54928">
    <property type="entry name" value="RNA-binding domain, RBD"/>
    <property type="match status" value="2"/>
</dbReference>
<feature type="region of interest" description="Disordered" evidence="3">
    <location>
        <begin position="607"/>
        <end position="647"/>
    </location>
</feature>
<reference evidence="5 6" key="1">
    <citation type="submission" date="2017-08" db="EMBL/GenBank/DDBJ databases">
        <title>Harnessing the power of phylogenomics to disentangle the directionality and signatures of interkingdom host jumping in the parasitic fungal genus Tolypocladium.</title>
        <authorList>
            <person name="Quandt C.A."/>
            <person name="Patterson W."/>
            <person name="Spatafora J.W."/>
        </authorList>
    </citation>
    <scope>NUCLEOTIDE SEQUENCE [LARGE SCALE GENOMIC DNA]</scope>
    <source>
        <strain evidence="5 6">CBS 113982</strain>
    </source>
</reference>
<feature type="compositionally biased region" description="Basic and acidic residues" evidence="3">
    <location>
        <begin position="616"/>
        <end position="641"/>
    </location>
</feature>
<dbReference type="GO" id="GO:0005634">
    <property type="term" value="C:nucleus"/>
    <property type="evidence" value="ECO:0007669"/>
    <property type="project" value="TreeGrafter"/>
</dbReference>
<feature type="region of interest" description="Disordered" evidence="3">
    <location>
        <begin position="368"/>
        <end position="422"/>
    </location>
</feature>
<evidence type="ECO:0000256" key="1">
    <source>
        <dbReference type="ARBA" id="ARBA00022884"/>
    </source>
</evidence>
<dbReference type="PANTHER" id="PTHR23003">
    <property type="entry name" value="RNA RECOGNITION MOTIF RRM DOMAIN CONTAINING PROTEIN"/>
    <property type="match status" value="1"/>
</dbReference>
<feature type="domain" description="RRM" evidence="4">
    <location>
        <begin position="103"/>
        <end position="181"/>
    </location>
</feature>
<evidence type="ECO:0000259" key="4">
    <source>
        <dbReference type="PROSITE" id="PS50102"/>
    </source>
</evidence>
<sequence>MDNLASSDDESYRGGARCETASDILSLGRKIRTRVKKPASEDGTPISSRSSNFLVGSSEDDDVFTDGSNDGFHAVPDPREKEVAVYQDPGDRADPQTMYAGSSCMFVANLPQHFNDRSLEEEVTKAFSQFGIVFVKIKRDGRGMPFAFCQYTNDVDARNAMEMGKGTVILERPCRTEMARAHTSFIVYKLSGQRIRLSEARDLLRRLGEVSKTEYLNEGLRVIARLPPAVIATYKMYDPRRDPPRTFANDPTFCVKVYDPKALSGHGSACNANPHEGGFLKQYDRDRRSAYLGNLPPSMTKDVLKSLASSCGEVLEVHLHLKELPGGNGQKTCFAFLEFNRPDAPDELIEAMHNTDIDGYRIRVERKQSRPIETPRRALPQAGDTPHERFSARRPRVGSFELERPSDGRFGTPPGSMGRQPRRAAYVSNSFTPGRSRYPRPSILGSGASPAGGIFEPVTPAFAASPYGFAGPFQTGSAAATGPSKKSVDFDLSRRSESGSSANSEPGPEDADVTSKPTTPKVTGATATSVKKASASRKVEAPPAPPTAMPWMSPYPHFGYPYMAAPMTPQTNPGFMYPGYMQPPMYHPMYDMYGNMMMSPTHMMPAFGASPLSKETPARSDQDDHGSDGSGEKQPDEDNGKGKGRVY</sequence>
<name>A0A2K3Q5B7_9HYPO</name>
<evidence type="ECO:0000256" key="3">
    <source>
        <dbReference type="SAM" id="MobiDB-lite"/>
    </source>
</evidence>
<evidence type="ECO:0000256" key="2">
    <source>
        <dbReference type="PROSITE-ProRule" id="PRU00176"/>
    </source>
</evidence>
<feature type="region of interest" description="Disordered" evidence="3">
    <location>
        <begin position="476"/>
        <end position="550"/>
    </location>
</feature>
<gene>
    <name evidence="5" type="ORF">TCAP_07069</name>
</gene>
<dbReference type="CDD" id="cd00590">
    <property type="entry name" value="RRM_SF"/>
    <property type="match status" value="1"/>
</dbReference>
<feature type="domain" description="RRM" evidence="4">
    <location>
        <begin position="288"/>
        <end position="369"/>
    </location>
</feature>
<dbReference type="Proteomes" id="UP000236621">
    <property type="component" value="Unassembled WGS sequence"/>
</dbReference>
<evidence type="ECO:0000313" key="6">
    <source>
        <dbReference type="Proteomes" id="UP000236621"/>
    </source>
</evidence>
<dbReference type="OrthoDB" id="410044at2759"/>
<feature type="compositionally biased region" description="Low complexity" evidence="3">
    <location>
        <begin position="521"/>
        <end position="533"/>
    </location>
</feature>
<dbReference type="AlphaFoldDB" id="A0A2K3Q5B7"/>
<dbReference type="Pfam" id="PF00076">
    <property type="entry name" value="RRM_1"/>
    <property type="match status" value="2"/>
</dbReference>
<feature type="region of interest" description="Disordered" evidence="3">
    <location>
        <begin position="31"/>
        <end position="60"/>
    </location>
</feature>
<organism evidence="5 6">
    <name type="scientific">Tolypocladium capitatum</name>
    <dbReference type="NCBI Taxonomy" id="45235"/>
    <lineage>
        <taxon>Eukaryota</taxon>
        <taxon>Fungi</taxon>
        <taxon>Dikarya</taxon>
        <taxon>Ascomycota</taxon>
        <taxon>Pezizomycotina</taxon>
        <taxon>Sordariomycetes</taxon>
        <taxon>Hypocreomycetidae</taxon>
        <taxon>Hypocreales</taxon>
        <taxon>Ophiocordycipitaceae</taxon>
        <taxon>Tolypocladium</taxon>
    </lineage>
</organism>
<dbReference type="PROSITE" id="PS50102">
    <property type="entry name" value="RRM"/>
    <property type="match status" value="2"/>
</dbReference>
<dbReference type="GO" id="GO:0003729">
    <property type="term" value="F:mRNA binding"/>
    <property type="evidence" value="ECO:0007669"/>
    <property type="project" value="TreeGrafter"/>
</dbReference>
<dbReference type="Gene3D" id="3.30.70.330">
    <property type="match status" value="2"/>
</dbReference>
<dbReference type="EMBL" id="NRSZ01001180">
    <property type="protein sequence ID" value="PNY22679.1"/>
    <property type="molecule type" value="Genomic_DNA"/>
</dbReference>
<keyword evidence="1 2" id="KW-0694">RNA-binding</keyword>
<evidence type="ECO:0000313" key="5">
    <source>
        <dbReference type="EMBL" id="PNY22679.1"/>
    </source>
</evidence>
<dbReference type="GO" id="GO:0005737">
    <property type="term" value="C:cytoplasm"/>
    <property type="evidence" value="ECO:0007669"/>
    <property type="project" value="TreeGrafter"/>
</dbReference>
<dbReference type="InterPro" id="IPR000504">
    <property type="entry name" value="RRM_dom"/>
</dbReference>
<dbReference type="InterPro" id="IPR012677">
    <property type="entry name" value="Nucleotide-bd_a/b_plait_sf"/>
</dbReference>
<protein>
    <submittedName>
        <fullName evidence="5">Meiotic activator RIM4</fullName>
    </submittedName>
</protein>
<dbReference type="STRING" id="45235.A0A2K3Q5B7"/>
<accession>A0A2K3Q5B7</accession>
<feature type="compositionally biased region" description="Basic and acidic residues" evidence="3">
    <location>
        <begin position="486"/>
        <end position="497"/>
    </location>
</feature>
<proteinExistence type="predicted"/>
<keyword evidence="6" id="KW-1185">Reference proteome</keyword>
<feature type="compositionally biased region" description="Polar residues" evidence="3">
    <location>
        <begin position="45"/>
        <end position="55"/>
    </location>
</feature>
<dbReference type="SMART" id="SM00360">
    <property type="entry name" value="RRM"/>
    <property type="match status" value="2"/>
</dbReference>
<dbReference type="InterPro" id="IPR035979">
    <property type="entry name" value="RBD_domain_sf"/>
</dbReference>
<comment type="caution">
    <text evidence="5">The sequence shown here is derived from an EMBL/GenBank/DDBJ whole genome shotgun (WGS) entry which is preliminary data.</text>
</comment>